<dbReference type="InterPro" id="IPR000719">
    <property type="entry name" value="Prot_kinase_dom"/>
</dbReference>
<keyword evidence="3" id="KW-0808">Transferase</keyword>
<dbReference type="PANTHER" id="PTHR43289:SF6">
    <property type="entry name" value="SERINE_THREONINE-PROTEIN KINASE NEKL-3"/>
    <property type="match status" value="1"/>
</dbReference>
<keyword evidence="10" id="KW-1185">Reference proteome</keyword>
<keyword evidence="6" id="KW-0067">ATP-binding</keyword>
<feature type="region of interest" description="Disordered" evidence="7">
    <location>
        <begin position="504"/>
        <end position="536"/>
    </location>
</feature>
<name>A0ABP6LS81_9MICC</name>
<evidence type="ECO:0000256" key="1">
    <source>
        <dbReference type="ARBA" id="ARBA00012513"/>
    </source>
</evidence>
<proteinExistence type="predicted"/>
<dbReference type="PROSITE" id="PS50011">
    <property type="entry name" value="PROTEIN_KINASE_DOM"/>
    <property type="match status" value="1"/>
</dbReference>
<evidence type="ECO:0000259" key="8">
    <source>
        <dbReference type="PROSITE" id="PS50011"/>
    </source>
</evidence>
<organism evidence="9 10">
    <name type="scientific">Nesterenkonia aethiopica</name>
    <dbReference type="NCBI Taxonomy" id="269144"/>
    <lineage>
        <taxon>Bacteria</taxon>
        <taxon>Bacillati</taxon>
        <taxon>Actinomycetota</taxon>
        <taxon>Actinomycetes</taxon>
        <taxon>Micrococcales</taxon>
        <taxon>Micrococcaceae</taxon>
        <taxon>Nesterenkonia</taxon>
    </lineage>
</organism>
<reference evidence="10" key="1">
    <citation type="journal article" date="2019" name="Int. J. Syst. Evol. Microbiol.">
        <title>The Global Catalogue of Microorganisms (GCM) 10K type strain sequencing project: providing services to taxonomists for standard genome sequencing and annotation.</title>
        <authorList>
            <consortium name="The Broad Institute Genomics Platform"/>
            <consortium name="The Broad Institute Genome Sequencing Center for Infectious Disease"/>
            <person name="Wu L."/>
            <person name="Ma J."/>
        </authorList>
    </citation>
    <scope>NUCLEOTIDE SEQUENCE [LARGE SCALE GENOMIC DNA]</scope>
    <source>
        <strain evidence="10">JCM 14309</strain>
    </source>
</reference>
<evidence type="ECO:0000256" key="5">
    <source>
        <dbReference type="ARBA" id="ARBA00022777"/>
    </source>
</evidence>
<evidence type="ECO:0000313" key="10">
    <source>
        <dbReference type="Proteomes" id="UP001500236"/>
    </source>
</evidence>
<keyword evidence="5" id="KW-0418">Kinase</keyword>
<keyword evidence="2" id="KW-0723">Serine/threonine-protein kinase</keyword>
<accession>A0ABP6LS81</accession>
<gene>
    <name evidence="9" type="ORF">GCM10010529_03610</name>
</gene>
<evidence type="ECO:0000256" key="4">
    <source>
        <dbReference type="ARBA" id="ARBA00022741"/>
    </source>
</evidence>
<evidence type="ECO:0000313" key="9">
    <source>
        <dbReference type="EMBL" id="GAA3052848.1"/>
    </source>
</evidence>
<dbReference type="SUPFAM" id="SSF56112">
    <property type="entry name" value="Protein kinase-like (PK-like)"/>
    <property type="match status" value="1"/>
</dbReference>
<keyword evidence="4" id="KW-0547">Nucleotide-binding</keyword>
<dbReference type="Proteomes" id="UP001500236">
    <property type="component" value="Unassembled WGS sequence"/>
</dbReference>
<protein>
    <recommendedName>
        <fullName evidence="1">non-specific serine/threonine protein kinase</fullName>
        <ecNumber evidence="1">2.7.11.1</ecNumber>
    </recommendedName>
</protein>
<dbReference type="Pfam" id="PF00069">
    <property type="entry name" value="Pkinase"/>
    <property type="match status" value="1"/>
</dbReference>
<dbReference type="PANTHER" id="PTHR43289">
    <property type="entry name" value="MITOGEN-ACTIVATED PROTEIN KINASE KINASE KINASE 20-RELATED"/>
    <property type="match status" value="1"/>
</dbReference>
<feature type="domain" description="Protein kinase" evidence="8">
    <location>
        <begin position="1"/>
        <end position="257"/>
    </location>
</feature>
<dbReference type="EC" id="2.7.11.1" evidence="1"/>
<evidence type="ECO:0000256" key="2">
    <source>
        <dbReference type="ARBA" id="ARBA00022527"/>
    </source>
</evidence>
<feature type="compositionally biased region" description="Acidic residues" evidence="7">
    <location>
        <begin position="341"/>
        <end position="350"/>
    </location>
</feature>
<dbReference type="Gene3D" id="1.10.510.10">
    <property type="entry name" value="Transferase(Phosphotransferase) domain 1"/>
    <property type="match status" value="1"/>
</dbReference>
<evidence type="ECO:0000256" key="3">
    <source>
        <dbReference type="ARBA" id="ARBA00022679"/>
    </source>
</evidence>
<evidence type="ECO:0000256" key="7">
    <source>
        <dbReference type="SAM" id="MobiDB-lite"/>
    </source>
</evidence>
<dbReference type="InterPro" id="IPR011009">
    <property type="entry name" value="Kinase-like_dom_sf"/>
</dbReference>
<sequence>MWLAEVTGDGPHWADAAPADRTVAVKIRSEAHGAGQSLESGAGAWRSAELNAVRRLHHEHLVTVYGWTDTSAGPGLILEPYTAGSLGRLLAARGTLSVGETVTVLSPVAQALAHLHAAGVAHGDVSPGNVLLAPDGRPALGDLGDAQLLGASPIPAATQGFAAPERTSALRSAEHGRRQRAWDASLAPEADVYGLAAVAWCSLTGSAPAVGRRRPPLGTLCPEAPSRLIRLLEEALSEAADERPDARAFAAELHRCAAPEPLDLAAYVDDDVLPELPTVRPGARERGVTRRRRQRLVAGISAAVLLLGLGAATLSEPRQDGLSPDDEDVFGAGLGDRAPDDTSEPVDGEPGDSAPSDGRTGDGRTDPAAESEQPSGAEAERLLRQDDPLMALDGLAMLRTSALQNPGEPDVQRYVVAGSPAEASEKHLMEQMHSRGQAHDSARMEILPVGEAEYAPDPGASAAQGETAHITAEIRIDGLDDGAGREQTVRLVLHRTEVGWRLHTVQDVGTPNTSGRHDDAGGGEDIRPDDDAPRAG</sequence>
<feature type="region of interest" description="Disordered" evidence="7">
    <location>
        <begin position="315"/>
        <end position="378"/>
    </location>
</feature>
<dbReference type="EMBL" id="BAAAVT010000002">
    <property type="protein sequence ID" value="GAA3052848.1"/>
    <property type="molecule type" value="Genomic_DNA"/>
</dbReference>
<evidence type="ECO:0000256" key="6">
    <source>
        <dbReference type="ARBA" id="ARBA00022840"/>
    </source>
</evidence>
<feature type="compositionally biased region" description="Basic and acidic residues" evidence="7">
    <location>
        <begin position="515"/>
        <end position="536"/>
    </location>
</feature>
<comment type="caution">
    <text evidence="9">The sequence shown here is derived from an EMBL/GenBank/DDBJ whole genome shotgun (WGS) entry which is preliminary data.</text>
</comment>